<evidence type="ECO:0000313" key="1">
    <source>
        <dbReference type="EMBL" id="AFM23452.1"/>
    </source>
</evidence>
<dbReference type="Proteomes" id="UP000006055">
    <property type="component" value="Chromosome"/>
</dbReference>
<dbReference type="KEGG" id="dti:Desti_0726"/>
<dbReference type="AlphaFoldDB" id="I4C1L1"/>
<gene>
    <name evidence="1" type="ordered locus">Desti_0726</name>
</gene>
<dbReference type="STRING" id="706587.Desti_0726"/>
<accession>I4C1L1</accession>
<keyword evidence="2" id="KW-1185">Reference proteome</keyword>
<reference evidence="2" key="1">
    <citation type="submission" date="2012-06" db="EMBL/GenBank/DDBJ databases">
        <title>Complete sequence of chromosome of Desulfomonile tiedjei DSM 6799.</title>
        <authorList>
            <person name="Lucas S."/>
            <person name="Copeland A."/>
            <person name="Lapidus A."/>
            <person name="Glavina del Rio T."/>
            <person name="Dalin E."/>
            <person name="Tice H."/>
            <person name="Bruce D."/>
            <person name="Goodwin L."/>
            <person name="Pitluck S."/>
            <person name="Peters L."/>
            <person name="Ovchinnikova G."/>
            <person name="Zeytun A."/>
            <person name="Lu M."/>
            <person name="Kyrpides N."/>
            <person name="Mavromatis K."/>
            <person name="Ivanova N."/>
            <person name="Brettin T."/>
            <person name="Detter J.C."/>
            <person name="Han C."/>
            <person name="Larimer F."/>
            <person name="Land M."/>
            <person name="Hauser L."/>
            <person name="Markowitz V."/>
            <person name="Cheng J.-F."/>
            <person name="Hugenholtz P."/>
            <person name="Woyke T."/>
            <person name="Wu D."/>
            <person name="Spring S."/>
            <person name="Schroeder M."/>
            <person name="Brambilla E."/>
            <person name="Klenk H.-P."/>
            <person name="Eisen J.A."/>
        </authorList>
    </citation>
    <scope>NUCLEOTIDE SEQUENCE [LARGE SCALE GENOMIC DNA]</scope>
    <source>
        <strain evidence="2">ATCC 49306 / DSM 6799 / DCB-1</strain>
    </source>
</reference>
<dbReference type="EMBL" id="CP003360">
    <property type="protein sequence ID" value="AFM23452.1"/>
    <property type="molecule type" value="Genomic_DNA"/>
</dbReference>
<organism evidence="1 2">
    <name type="scientific">Desulfomonile tiedjei (strain ATCC 49306 / DSM 6799 / DCB-1)</name>
    <dbReference type="NCBI Taxonomy" id="706587"/>
    <lineage>
        <taxon>Bacteria</taxon>
        <taxon>Pseudomonadati</taxon>
        <taxon>Thermodesulfobacteriota</taxon>
        <taxon>Desulfomonilia</taxon>
        <taxon>Desulfomonilales</taxon>
        <taxon>Desulfomonilaceae</taxon>
        <taxon>Desulfomonile</taxon>
    </lineage>
</organism>
<sequence length="104" mass="11504">MREISGIWGIRCLHAFRSCSASRPAPACRPAFTLPPCISKCRQPVANCATNSRHSMSTVRWDHIMARSQGDGEVGSHGEYFFDTKSANPLIHGKPQAAIKEYML</sequence>
<protein>
    <submittedName>
        <fullName evidence="1">Uncharacterized protein</fullName>
    </submittedName>
</protein>
<evidence type="ECO:0000313" key="2">
    <source>
        <dbReference type="Proteomes" id="UP000006055"/>
    </source>
</evidence>
<name>I4C1L1_DESTA</name>
<proteinExistence type="predicted"/>
<dbReference type="HOGENOM" id="CLU_2245631_0_0_7"/>